<feature type="domain" description="PHD-type" evidence="4">
    <location>
        <begin position="256"/>
        <end position="375"/>
    </location>
</feature>
<dbReference type="PROSITE" id="PS51805">
    <property type="entry name" value="EPHD"/>
    <property type="match status" value="1"/>
</dbReference>
<keyword evidence="1" id="KW-0479">Metal-binding</keyword>
<dbReference type="PANTHER" id="PTHR12420">
    <property type="entry name" value="PHD FINGER PROTEIN"/>
    <property type="match status" value="1"/>
</dbReference>
<evidence type="ECO:0000256" key="1">
    <source>
        <dbReference type="ARBA" id="ARBA00022723"/>
    </source>
</evidence>
<dbReference type="GO" id="GO:0005634">
    <property type="term" value="C:nucleus"/>
    <property type="evidence" value="ECO:0007669"/>
    <property type="project" value="TreeGrafter"/>
</dbReference>
<reference evidence="5" key="1">
    <citation type="submission" date="2017-01" db="EMBL/GenBank/DDBJ databases">
        <title>A deep insight into the sialotranscriptome of adult male and female Cluex tarsalis mosquitoes.</title>
        <authorList>
            <person name="Ribeiro J.M."/>
            <person name="Moreira F."/>
            <person name="Bernard K.A."/>
            <person name="Calvo E."/>
        </authorList>
    </citation>
    <scope>NUCLEOTIDE SEQUENCE</scope>
    <source>
        <strain evidence="5">Kern County</strain>
        <tissue evidence="5">Salivary glands</tissue>
    </source>
</reference>
<dbReference type="Gene3D" id="3.30.40.10">
    <property type="entry name" value="Zinc/RING finger domain, C3HC4 (zinc finger)"/>
    <property type="match status" value="2"/>
</dbReference>
<dbReference type="InterPro" id="IPR013083">
    <property type="entry name" value="Znf_RING/FYVE/PHD"/>
</dbReference>
<organism evidence="5">
    <name type="scientific">Culex tarsalis</name>
    <name type="common">Encephalitis mosquito</name>
    <dbReference type="NCBI Taxonomy" id="7177"/>
    <lineage>
        <taxon>Eukaryota</taxon>
        <taxon>Metazoa</taxon>
        <taxon>Ecdysozoa</taxon>
        <taxon>Arthropoda</taxon>
        <taxon>Hexapoda</taxon>
        <taxon>Insecta</taxon>
        <taxon>Pterygota</taxon>
        <taxon>Neoptera</taxon>
        <taxon>Endopterygota</taxon>
        <taxon>Diptera</taxon>
        <taxon>Nematocera</taxon>
        <taxon>Culicoidea</taxon>
        <taxon>Culicidae</taxon>
        <taxon>Culicinae</taxon>
        <taxon>Culicini</taxon>
        <taxon>Culex</taxon>
        <taxon>Culex</taxon>
    </lineage>
</organism>
<accession>A0A1Q3G0I3</accession>
<evidence type="ECO:0000256" key="2">
    <source>
        <dbReference type="ARBA" id="ARBA00022771"/>
    </source>
</evidence>
<evidence type="ECO:0000259" key="4">
    <source>
        <dbReference type="PROSITE" id="PS51805"/>
    </source>
</evidence>
<dbReference type="Pfam" id="PF13771">
    <property type="entry name" value="zf-HC5HC2H"/>
    <property type="match status" value="1"/>
</dbReference>
<name>A0A1Q3G0I3_CULTA</name>
<dbReference type="InterPro" id="IPR051188">
    <property type="entry name" value="PHD-type_Zinc_Finger"/>
</dbReference>
<dbReference type="EMBL" id="GFDL01001727">
    <property type="protein sequence ID" value="JAV33318.1"/>
    <property type="molecule type" value="Transcribed_RNA"/>
</dbReference>
<keyword evidence="2" id="KW-0863">Zinc-finger</keyword>
<dbReference type="SUPFAM" id="SSF57903">
    <property type="entry name" value="FYVE/PHD zinc finger"/>
    <property type="match status" value="1"/>
</dbReference>
<dbReference type="AlphaFoldDB" id="A0A1Q3G0I3"/>
<dbReference type="PANTHER" id="PTHR12420:SF42">
    <property type="entry name" value="G2_M PHASE-SPECIFIC E3 UBIQUITIN-PROTEIN LIGASE"/>
    <property type="match status" value="1"/>
</dbReference>
<proteinExistence type="predicted"/>
<dbReference type="InterPro" id="IPR011011">
    <property type="entry name" value="Znf_FYVE_PHD"/>
</dbReference>
<keyword evidence="3" id="KW-0862">Zinc</keyword>
<dbReference type="GO" id="GO:0008270">
    <property type="term" value="F:zinc ion binding"/>
    <property type="evidence" value="ECO:0007669"/>
    <property type="project" value="UniProtKB-KW"/>
</dbReference>
<sequence>MEIPDDFLVDADSFYVGMDRLQYVSCRSCSRFTPFLVYLPPHDGIQHIVFGLQKDQLLLCPGCVPKRQVLLQMYPSIGESVICDSAVLAALQGFEYGNPFYRKYARLARTFVTIETRLNGELPANWSFLALDTRFETVRRLFAEIHLLENRKYSGLQEISAVLAAKAAEIQQFYGGSQLPDKSPVQTEAIPVVEVQDQQGECENEGEMPANEMEVVDLLEDVGPSQEETQPLNATLQPYVAIDKRFKLTVLSSKTNYPCDICLLTEKDGLRYGEFVEKHLKRGTFRCHYFCLLSGTHIAQNGHETSGILGFLLSDIFSSYKKYRQNECSYCGQLSAAINCAEPSCSRKFHYICGYKNNCLTQFSGEFFSFCHEHVPIKHPETHHDRQTCLICMDEIGPYNPVTSFCTLCPPELETGETEIVWNHRLCLQKFAFQAGYYFKCPNCYEAKEFTEFARQQGIFVPMRDASWELEKHAFKDIHQYRCCAENCQLVGNKSGGKRREMVGCKACGGATMHMICAGLNDPSDYVCSDCMDATFIKLF</sequence>
<evidence type="ECO:0000256" key="3">
    <source>
        <dbReference type="ARBA" id="ARBA00022833"/>
    </source>
</evidence>
<dbReference type="InterPro" id="IPR034732">
    <property type="entry name" value="EPHD"/>
</dbReference>
<protein>
    <submittedName>
        <fullName evidence="5">Putative g2/m phase-specific e3 ubiquitin-protein ligase</fullName>
    </submittedName>
</protein>
<evidence type="ECO:0000313" key="5">
    <source>
        <dbReference type="EMBL" id="JAV33318.1"/>
    </source>
</evidence>